<evidence type="ECO:0000313" key="7">
    <source>
        <dbReference type="EMBL" id="KAL0639842.1"/>
    </source>
</evidence>
<feature type="transmembrane region" description="Helical" evidence="6">
    <location>
        <begin position="62"/>
        <end position="83"/>
    </location>
</feature>
<keyword evidence="4 6" id="KW-0472">Membrane</keyword>
<proteinExistence type="predicted"/>
<keyword evidence="2 6" id="KW-0812">Transmembrane</keyword>
<gene>
    <name evidence="7" type="primary">RTA1</name>
    <name evidence="7" type="ORF">Q9L58_001159</name>
</gene>
<feature type="region of interest" description="Disordered" evidence="5">
    <location>
        <begin position="168"/>
        <end position="189"/>
    </location>
</feature>
<dbReference type="InterPro" id="IPR007568">
    <property type="entry name" value="RTA1"/>
</dbReference>
<keyword evidence="3 6" id="KW-1133">Transmembrane helix</keyword>
<dbReference type="Pfam" id="PF04479">
    <property type="entry name" value="RTA1"/>
    <property type="match status" value="1"/>
</dbReference>
<reference evidence="7 8" key="1">
    <citation type="submission" date="2024-02" db="EMBL/GenBank/DDBJ databases">
        <title>Discinaceae phylogenomics.</title>
        <authorList>
            <person name="Dirks A.C."/>
            <person name="James T.Y."/>
        </authorList>
    </citation>
    <scope>NUCLEOTIDE SEQUENCE [LARGE SCALE GENOMIC DNA]</scope>
    <source>
        <strain evidence="7 8">ACD0624</strain>
    </source>
</reference>
<dbReference type="EMBL" id="JBBBZM010000008">
    <property type="protein sequence ID" value="KAL0639842.1"/>
    <property type="molecule type" value="Genomic_DNA"/>
</dbReference>
<evidence type="ECO:0000256" key="6">
    <source>
        <dbReference type="SAM" id="Phobius"/>
    </source>
</evidence>
<dbReference type="PANTHER" id="PTHR31465:SF33">
    <property type="entry name" value="DOMAIN PROTEIN, PUTATIVE (AFU_ORTHOLOGUE AFUA_5G01310)-RELATED"/>
    <property type="match status" value="1"/>
</dbReference>
<evidence type="ECO:0000256" key="4">
    <source>
        <dbReference type="ARBA" id="ARBA00023136"/>
    </source>
</evidence>
<evidence type="ECO:0000313" key="8">
    <source>
        <dbReference type="Proteomes" id="UP001447188"/>
    </source>
</evidence>
<dbReference type="PANTHER" id="PTHR31465">
    <property type="entry name" value="PROTEIN RTA1-RELATED"/>
    <property type="match status" value="1"/>
</dbReference>
<comment type="caution">
    <text evidence="7">The sequence shown here is derived from an EMBL/GenBank/DDBJ whole genome shotgun (WGS) entry which is preliminary data.</text>
</comment>
<dbReference type="Proteomes" id="UP001447188">
    <property type="component" value="Unassembled WGS sequence"/>
</dbReference>
<keyword evidence="8" id="KW-1185">Reference proteome</keyword>
<organism evidence="7 8">
    <name type="scientific">Discina gigas</name>
    <dbReference type="NCBI Taxonomy" id="1032678"/>
    <lineage>
        <taxon>Eukaryota</taxon>
        <taxon>Fungi</taxon>
        <taxon>Dikarya</taxon>
        <taxon>Ascomycota</taxon>
        <taxon>Pezizomycotina</taxon>
        <taxon>Pezizomycetes</taxon>
        <taxon>Pezizales</taxon>
        <taxon>Discinaceae</taxon>
        <taxon>Discina</taxon>
    </lineage>
</organism>
<sequence>MLYGRIVFLVDAADLSLIRPTWVTKVFVAGDLFSFILQAGGGSMLTVKGQETLGKNVLLGGLFFQLLSFGFFLVVSGMFYFRVERSGRPMVPNYAKYHWTTEMKILYLAAGLIIFRCIFRVFEFEASADSPVRDNEIYAYCLDAVPMLGVQAVFNFFHGGMIIPSTGVPSKGDRSTGQGSEYELTRGEV</sequence>
<evidence type="ECO:0000256" key="1">
    <source>
        <dbReference type="ARBA" id="ARBA00004141"/>
    </source>
</evidence>
<comment type="subcellular location">
    <subcellularLocation>
        <location evidence="1">Membrane</location>
        <topology evidence="1">Multi-pass membrane protein</topology>
    </subcellularLocation>
</comment>
<evidence type="ECO:0000256" key="5">
    <source>
        <dbReference type="SAM" id="MobiDB-lite"/>
    </source>
</evidence>
<accession>A0ABR3GV83</accession>
<evidence type="ECO:0000256" key="2">
    <source>
        <dbReference type="ARBA" id="ARBA00022692"/>
    </source>
</evidence>
<protein>
    <submittedName>
        <fullName evidence="7">Lipid-translocating exporter-like protein rta1</fullName>
    </submittedName>
</protein>
<evidence type="ECO:0000256" key="3">
    <source>
        <dbReference type="ARBA" id="ARBA00022989"/>
    </source>
</evidence>
<name>A0ABR3GV83_9PEZI</name>